<organism evidence="6 7">
    <name type="scientific">Popillia japonica</name>
    <name type="common">Japanese beetle</name>
    <dbReference type="NCBI Taxonomy" id="7064"/>
    <lineage>
        <taxon>Eukaryota</taxon>
        <taxon>Metazoa</taxon>
        <taxon>Ecdysozoa</taxon>
        <taxon>Arthropoda</taxon>
        <taxon>Hexapoda</taxon>
        <taxon>Insecta</taxon>
        <taxon>Pterygota</taxon>
        <taxon>Neoptera</taxon>
        <taxon>Endopterygota</taxon>
        <taxon>Coleoptera</taxon>
        <taxon>Polyphaga</taxon>
        <taxon>Scarabaeiformia</taxon>
        <taxon>Scarabaeidae</taxon>
        <taxon>Rutelinae</taxon>
        <taxon>Popillia</taxon>
    </lineage>
</organism>
<dbReference type="Gene3D" id="2.20.110.10">
    <property type="entry name" value="Histone H3 K4-specific methyltransferase SET7/9 N-terminal domain"/>
    <property type="match status" value="3"/>
</dbReference>
<dbReference type="AlphaFoldDB" id="A0AAW1LDC6"/>
<proteinExistence type="predicted"/>
<dbReference type="GO" id="GO:0001669">
    <property type="term" value="C:acrosomal vesicle"/>
    <property type="evidence" value="ECO:0007669"/>
    <property type="project" value="UniProtKB-SubCell"/>
</dbReference>
<accession>A0AAW1LDC6</accession>
<name>A0AAW1LDC6_POPJA</name>
<sequence>MPFLKGKGILESRCRNLENASMKNGLRHSVFTPDKDKYVGEWENNIKSGKGFQLSRSGKLYQGDWERGFRHGFGVQGLRNDKNVFNLQYRGEWKNGNPHGFGAWHYADGSYYLGHWKNGKRHGQGQMWYNDGSFYDGSWIKDLREKLGMFVAPDGNRYEGEWSGDKKHGQVLLRYFHLDTGQMQEGVWINGNCSFSTIIDIPFRQTAVSATPYPIRSIEVADPSNLCQRRSESVEDTISCASIRMWV</sequence>
<dbReference type="Pfam" id="PF02493">
    <property type="entry name" value="MORN"/>
    <property type="match status" value="6"/>
</dbReference>
<comment type="caution">
    <text evidence="6">The sequence shown here is derived from an EMBL/GenBank/DDBJ whole genome shotgun (WGS) entry which is preliminary data.</text>
</comment>
<keyword evidence="3" id="KW-0968">Cytoplasmic vesicle</keyword>
<dbReference type="PANTHER" id="PTHR46511:SF1">
    <property type="entry name" value="MORN REPEAT-CONTAINING PROTEIN 3"/>
    <property type="match status" value="1"/>
</dbReference>
<gene>
    <name evidence="6" type="ORF">QE152_g12939</name>
</gene>
<evidence type="ECO:0000313" key="6">
    <source>
        <dbReference type="EMBL" id="KAK9732324.1"/>
    </source>
</evidence>
<protein>
    <recommendedName>
        <fullName evidence="4">MORN repeat-containing protein 3</fullName>
    </recommendedName>
</protein>
<dbReference type="InterPro" id="IPR052472">
    <property type="entry name" value="MORN3"/>
</dbReference>
<dbReference type="SMART" id="SM00698">
    <property type="entry name" value="MORN"/>
    <property type="match status" value="6"/>
</dbReference>
<dbReference type="EMBL" id="JASPKY010000120">
    <property type="protein sequence ID" value="KAK9732324.1"/>
    <property type="molecule type" value="Genomic_DNA"/>
</dbReference>
<dbReference type="PANTHER" id="PTHR46511">
    <property type="entry name" value="MORN REPEAT-CONTAINING PROTEIN 3"/>
    <property type="match status" value="1"/>
</dbReference>
<evidence type="ECO:0000256" key="4">
    <source>
        <dbReference type="ARBA" id="ARBA00039854"/>
    </source>
</evidence>
<comment type="subcellular location">
    <subcellularLocation>
        <location evidence="1">Cytoplasmic vesicle</location>
        <location evidence="1">Secretory vesicle</location>
        <location evidence="1">Acrosome</location>
    </subcellularLocation>
</comment>
<evidence type="ECO:0000313" key="7">
    <source>
        <dbReference type="Proteomes" id="UP001458880"/>
    </source>
</evidence>
<evidence type="ECO:0000256" key="1">
    <source>
        <dbReference type="ARBA" id="ARBA00004218"/>
    </source>
</evidence>
<evidence type="ECO:0000256" key="5">
    <source>
        <dbReference type="ARBA" id="ARBA00045851"/>
    </source>
</evidence>
<evidence type="ECO:0000256" key="3">
    <source>
        <dbReference type="ARBA" id="ARBA00023329"/>
    </source>
</evidence>
<comment type="function">
    <text evidence="5">Assembles a suppression complex (suppresome) by tethering SIRT1 and MDM2 to regulate composite modifications of p53/TP53. Confers both deacetylation-mediated functional inactivation, by SIRT1, and ubiquitination-dependent degradation, by MDM2, of p53/TP53, promoting a proliferative and cell survival behaviors. May play a role in the regulation of spermatogenesis.</text>
</comment>
<reference evidence="6 7" key="1">
    <citation type="journal article" date="2024" name="BMC Genomics">
        <title>De novo assembly and annotation of Popillia japonica's genome with initial clues to its potential as an invasive pest.</title>
        <authorList>
            <person name="Cucini C."/>
            <person name="Boschi S."/>
            <person name="Funari R."/>
            <person name="Cardaioli E."/>
            <person name="Iannotti N."/>
            <person name="Marturano G."/>
            <person name="Paoli F."/>
            <person name="Bruttini M."/>
            <person name="Carapelli A."/>
            <person name="Frati F."/>
            <person name="Nardi F."/>
        </authorList>
    </citation>
    <scope>NUCLEOTIDE SEQUENCE [LARGE SCALE GENOMIC DNA]</scope>
    <source>
        <strain evidence="6">DMR45628</strain>
    </source>
</reference>
<evidence type="ECO:0000256" key="2">
    <source>
        <dbReference type="ARBA" id="ARBA00022737"/>
    </source>
</evidence>
<dbReference type="SUPFAM" id="SSF82185">
    <property type="entry name" value="Histone H3 K4-specific methyltransferase SET7/9 N-terminal domain"/>
    <property type="match status" value="2"/>
</dbReference>
<keyword evidence="7" id="KW-1185">Reference proteome</keyword>
<dbReference type="Proteomes" id="UP001458880">
    <property type="component" value="Unassembled WGS sequence"/>
</dbReference>
<keyword evidence="2" id="KW-0677">Repeat</keyword>
<dbReference type="InterPro" id="IPR003409">
    <property type="entry name" value="MORN"/>
</dbReference>